<evidence type="ECO:0000313" key="9">
    <source>
        <dbReference type="Proteomes" id="UP001302573"/>
    </source>
</evidence>
<dbReference type="InterPro" id="IPR003060">
    <property type="entry name" value="Pyocin_killer"/>
</dbReference>
<evidence type="ECO:0000256" key="3">
    <source>
        <dbReference type="ARBA" id="ARBA00023048"/>
    </source>
</evidence>
<dbReference type="RefSeq" id="WP_323452419.1">
    <property type="nucleotide sequence ID" value="NZ_JAYFUI010000041.1"/>
</dbReference>
<feature type="region of interest" description="Disordered" evidence="4">
    <location>
        <begin position="784"/>
        <end position="806"/>
    </location>
</feature>
<feature type="domain" description="Colicin E3-like ribonuclease" evidence="7">
    <location>
        <begin position="728"/>
        <end position="803"/>
    </location>
</feature>
<dbReference type="Pfam" id="PF09000">
    <property type="entry name" value="Cytotoxic"/>
    <property type="match status" value="1"/>
</dbReference>
<sequence>MFSSHFAIDSYFLNLLFIYTVLWWLATSHPECAGRRTAHFIDHELWSDIMVQGPIELPATPVTAPGIDPPIGEPVYLGPTFVGEPTVPINIPGLPSVNFGPITSQAQFRSAMSAYLTSVYEKETKRINEQYLASVAVLASTLQKELDTARGGTYAGDSTSVGVLLREINLRESATNQKTIQRQTQQTKANSFYSADFSSKGRVDFIRTVTDLAISGNVAVNVIPRWQESLAATYQARYLGDQISLLNAQAATLREQLAVAQAAEREAQAVIQSVSSELSAITEPAQQHLATQRQTLESQFSDSSTLTHAERQAATQAVQQSVQQSDQQIDALAAAASSQINANELAQISQSVKAQANLLASTFTDVVNQLVADADTLIASQRNTIIQASSNAASLVNARMVELIAQVQANPTHAAAAAARQSLQQTTNSTYAIVTDQLDQASLADSAKRQQVIAGIQTARTNAQTQLQGVTALTQNAIARAASTYRFAGSAAALSIPGQGVVPLAEATLAALRQGIASAITALGGITSATVGAPFAAGLAALVYPSSTASQAQDQTPARFRYGMGVDARDLGLAPGANLNAIAAAQGKVELAYRLANETRGDGRSYILVVAADGINVTKNVPVRAATLDPQTGRYMVVVPSLVPDQPPITLTWTPGRAPGEQSSTTTTPTATQTVPIYTGVELQPLEIEALSYPGEVLDANDLIITFPIDSGIEPVYLMFSTPGYHQAPDDLIAFPDAKPVKAKSSVRGGGKLRSRWMDSKGRIYEWDSQHGRVELYNKQGKHLGEFDSVSGNQTKPAVPGRTTPK</sequence>
<dbReference type="PRINTS" id="PR01300">
    <property type="entry name" value="PYOCINKILLER"/>
</dbReference>
<feature type="transmembrane region" description="Helical" evidence="5">
    <location>
        <begin position="7"/>
        <end position="26"/>
    </location>
</feature>
<keyword evidence="5" id="KW-0812">Transmembrane</keyword>
<dbReference type="Proteomes" id="UP001302573">
    <property type="component" value="Unassembled WGS sequence"/>
</dbReference>
<gene>
    <name evidence="8" type="ORF">VA602_02860</name>
</gene>
<name>A0ABU5VE12_9PSED</name>
<keyword evidence="9" id="KW-1185">Reference proteome</keyword>
<dbReference type="InterPro" id="IPR016128">
    <property type="entry name" value="Pyosin/cloacin_T_dom"/>
</dbReference>
<dbReference type="InterPro" id="IPR036725">
    <property type="entry name" value="ColE3_ribonuclease_sf"/>
</dbReference>
<dbReference type="SUPFAM" id="SSF69369">
    <property type="entry name" value="Cloacin translocation domain"/>
    <property type="match status" value="1"/>
</dbReference>
<organism evidence="8 9">
    <name type="scientific">Pseudomonas machongensis</name>
    <dbReference type="NCBI Taxonomy" id="3110229"/>
    <lineage>
        <taxon>Bacteria</taxon>
        <taxon>Pseudomonadati</taxon>
        <taxon>Pseudomonadota</taxon>
        <taxon>Gammaproteobacteria</taxon>
        <taxon>Pseudomonadales</taxon>
        <taxon>Pseudomonadaceae</taxon>
        <taxon>Pseudomonas</taxon>
    </lineage>
</organism>
<dbReference type="SUPFAM" id="SSF63840">
    <property type="entry name" value="Ribonuclease domain of colicin E3"/>
    <property type="match status" value="1"/>
</dbReference>
<dbReference type="Pfam" id="PF06958">
    <property type="entry name" value="Pyocin_S"/>
    <property type="match status" value="1"/>
</dbReference>
<protein>
    <submittedName>
        <fullName evidence="8">S-type pyocin domain-containing protein</fullName>
    </submittedName>
</protein>
<keyword evidence="3" id="KW-0078">Bacteriocin</keyword>
<proteinExistence type="predicted"/>
<dbReference type="Gene3D" id="3.10.380.10">
    <property type="entry name" value="Colicin E3-like ribonuclease domain"/>
    <property type="match status" value="1"/>
</dbReference>
<keyword evidence="1" id="KW-0929">Antimicrobial</keyword>
<evidence type="ECO:0000259" key="7">
    <source>
        <dbReference type="Pfam" id="PF09000"/>
    </source>
</evidence>
<evidence type="ECO:0000259" key="6">
    <source>
        <dbReference type="Pfam" id="PF06958"/>
    </source>
</evidence>
<dbReference type="EMBL" id="JAYFUI010000041">
    <property type="protein sequence ID" value="MEA5670275.1"/>
    <property type="molecule type" value="Genomic_DNA"/>
</dbReference>
<evidence type="ECO:0000256" key="1">
    <source>
        <dbReference type="ARBA" id="ARBA00022529"/>
    </source>
</evidence>
<accession>A0ABU5VE12</accession>
<evidence type="ECO:0000256" key="2">
    <source>
        <dbReference type="ARBA" id="ARBA00023022"/>
    </source>
</evidence>
<feature type="domain" description="Pyosin/cloacin translocation" evidence="6">
    <location>
        <begin position="579"/>
        <end position="719"/>
    </location>
</feature>
<reference evidence="8 9" key="1">
    <citation type="submission" date="2023-12" db="EMBL/GenBank/DDBJ databases">
        <title>Pseudomonas machongensis sp. nov., isolated from wilted pepper plants (Capsicum annuum).</title>
        <authorList>
            <person name="Qiu M."/>
            <person name="Li Y."/>
            <person name="Liu Q."/>
            <person name="Zhang X."/>
            <person name="Huang Y."/>
            <person name="Guo R."/>
            <person name="Hu M."/>
            <person name="Zhou J."/>
            <person name="Zhou X."/>
        </authorList>
    </citation>
    <scope>NUCLEOTIDE SEQUENCE [LARGE SCALE GENOMIC DNA]</scope>
    <source>
        <strain evidence="8 9">MH2</strain>
    </source>
</reference>
<keyword evidence="5" id="KW-1133">Transmembrane helix</keyword>
<evidence type="ECO:0000256" key="5">
    <source>
        <dbReference type="SAM" id="Phobius"/>
    </source>
</evidence>
<evidence type="ECO:0000256" key="4">
    <source>
        <dbReference type="SAM" id="MobiDB-lite"/>
    </source>
</evidence>
<evidence type="ECO:0000313" key="8">
    <source>
        <dbReference type="EMBL" id="MEA5670275.1"/>
    </source>
</evidence>
<dbReference type="InterPro" id="IPR036302">
    <property type="entry name" value="Pyosin/cloacin_T_dom_sf"/>
</dbReference>
<dbReference type="InterPro" id="IPR009105">
    <property type="entry name" value="Colicin_E3_ribonuclease"/>
</dbReference>
<comment type="caution">
    <text evidence="8">The sequence shown here is derived from an EMBL/GenBank/DDBJ whole genome shotgun (WGS) entry which is preliminary data.</text>
</comment>
<keyword evidence="5" id="KW-0472">Membrane</keyword>
<keyword evidence="2" id="KW-0044">Antibiotic</keyword>